<feature type="non-terminal residue" evidence="2">
    <location>
        <position position="1"/>
    </location>
</feature>
<protein>
    <submittedName>
        <fullName evidence="2">Uncharacterized protein</fullName>
    </submittedName>
</protein>
<dbReference type="AlphaFoldDB" id="A0A6J4U9G2"/>
<reference evidence="2" key="1">
    <citation type="submission" date="2020-02" db="EMBL/GenBank/DDBJ databases">
        <authorList>
            <person name="Meier V. D."/>
        </authorList>
    </citation>
    <scope>NUCLEOTIDE SEQUENCE</scope>
    <source>
        <strain evidence="2">AVDCRST_MAG19</strain>
    </source>
</reference>
<accession>A0A6J4U9G2</accession>
<feature type="compositionally biased region" description="Pro residues" evidence="1">
    <location>
        <begin position="1"/>
        <end position="10"/>
    </location>
</feature>
<organism evidence="2">
    <name type="scientific">uncultured Thermomicrobiales bacterium</name>
    <dbReference type="NCBI Taxonomy" id="1645740"/>
    <lineage>
        <taxon>Bacteria</taxon>
        <taxon>Pseudomonadati</taxon>
        <taxon>Thermomicrobiota</taxon>
        <taxon>Thermomicrobia</taxon>
        <taxon>Thermomicrobiales</taxon>
        <taxon>environmental samples</taxon>
    </lineage>
</organism>
<evidence type="ECO:0000313" key="2">
    <source>
        <dbReference type="EMBL" id="CAA9542498.1"/>
    </source>
</evidence>
<name>A0A6J4U9G2_9BACT</name>
<evidence type="ECO:0000256" key="1">
    <source>
        <dbReference type="SAM" id="MobiDB-lite"/>
    </source>
</evidence>
<sequence>AGTKPAPGPPTRQARALRPGSPRHGPQRGG</sequence>
<gene>
    <name evidence="2" type="ORF">AVDCRST_MAG19-1</name>
</gene>
<feature type="non-terminal residue" evidence="2">
    <location>
        <position position="30"/>
    </location>
</feature>
<dbReference type="EMBL" id="CADCWL010000002">
    <property type="protein sequence ID" value="CAA9542498.1"/>
    <property type="molecule type" value="Genomic_DNA"/>
</dbReference>
<proteinExistence type="predicted"/>
<feature type="region of interest" description="Disordered" evidence="1">
    <location>
        <begin position="1"/>
        <end position="30"/>
    </location>
</feature>